<keyword evidence="3" id="KW-1185">Reference proteome</keyword>
<evidence type="ECO:0000313" key="2">
    <source>
        <dbReference type="EMBL" id="MCL6369344.1"/>
    </source>
</evidence>
<comment type="caution">
    <text evidence="2">The sequence shown here is derived from an EMBL/GenBank/DDBJ whole genome shotgun (WGS) entry which is preliminary data.</text>
</comment>
<gene>
    <name evidence="1" type="ORF">EXT50_12315</name>
    <name evidence="2" type="ORF">EXT53_12315</name>
</gene>
<dbReference type="Proteomes" id="UP001055618">
    <property type="component" value="Unassembled WGS sequence"/>
</dbReference>
<name>A0AAW5GD58_9GAMM</name>
<evidence type="ECO:0000313" key="3">
    <source>
        <dbReference type="Proteomes" id="UP001055618"/>
    </source>
</evidence>
<reference evidence="2" key="1">
    <citation type="submission" date="2019-02" db="EMBL/GenBank/DDBJ databases">
        <title>New Zealand Erwinia strains with phe-tRNA free attachment sites.</title>
        <authorList>
            <person name="Nunes-Leite L."/>
            <person name="Pitman A.R."/>
        </authorList>
    </citation>
    <scope>NUCLEOTIDE SEQUENCE</scope>
    <source>
        <strain evidence="2">Ec-140</strain>
        <strain evidence="1">Ec-143</strain>
    </source>
</reference>
<sequence>MDGEIKASDFNVDVYKELIEIFDATACESIAINQFTAGRLVDPHIGYGSYIFTRLCIHSESLLRAAPMSRWSKSDFQFWDLSCIASHVRAIMEGFLFYMYISESLVSEDEWKARLWTMHMNDCMKRLKFMQLSNNVERVNFFNTEKEKIKNNLNENPYFSLLPSSIKKGCLNGKFLMINTRDELIDKYGIDKNSFDILFDVLSHYTHILPISYYSHEQERRGSGLFNETDLGYLCMGLGVVHTLMEKCNERLISFFPDAEGCRRGVKSIFSPGPRGNLPRLEIERRNRNKKKKKK</sequence>
<dbReference type="RefSeq" id="WP_249683160.1">
    <property type="nucleotide sequence ID" value="NZ_SGPX01000006.1"/>
</dbReference>
<dbReference type="EMBL" id="SGPX01000006">
    <property type="protein sequence ID" value="MCL6351946.1"/>
    <property type="molecule type" value="Genomic_DNA"/>
</dbReference>
<dbReference type="AlphaFoldDB" id="A0AAW5GD58"/>
<protein>
    <submittedName>
        <fullName evidence="2">Uncharacterized protein</fullName>
    </submittedName>
</protein>
<dbReference type="Proteomes" id="UP001057360">
    <property type="component" value="Unassembled WGS sequence"/>
</dbReference>
<proteinExistence type="predicted"/>
<evidence type="ECO:0000313" key="1">
    <source>
        <dbReference type="EMBL" id="MCL6351946.1"/>
    </source>
</evidence>
<evidence type="ECO:0000313" key="4">
    <source>
        <dbReference type="Proteomes" id="UP001057360"/>
    </source>
</evidence>
<accession>A0AAW5GD58</accession>
<organism evidence="2 4">
    <name type="scientific">Pectobacterium polaris</name>
    <dbReference type="NCBI Taxonomy" id="2042057"/>
    <lineage>
        <taxon>Bacteria</taxon>
        <taxon>Pseudomonadati</taxon>
        <taxon>Pseudomonadota</taxon>
        <taxon>Gammaproteobacteria</taxon>
        <taxon>Enterobacterales</taxon>
        <taxon>Pectobacteriaceae</taxon>
        <taxon>Pectobacterium</taxon>
    </lineage>
</organism>
<dbReference type="EMBL" id="SGPY01000006">
    <property type="protein sequence ID" value="MCL6369344.1"/>
    <property type="molecule type" value="Genomic_DNA"/>
</dbReference>